<feature type="domain" description="4Fe-4S ferredoxin-type" evidence="5">
    <location>
        <begin position="34"/>
        <end position="63"/>
    </location>
</feature>
<keyword evidence="1" id="KW-0004">4Fe-4S</keyword>
<evidence type="ECO:0000256" key="1">
    <source>
        <dbReference type="ARBA" id="ARBA00022485"/>
    </source>
</evidence>
<evidence type="ECO:0000259" key="6">
    <source>
        <dbReference type="PROSITE" id="PS51656"/>
    </source>
</evidence>
<name>F7YUM2_9THEM</name>
<dbReference type="GO" id="GO:0051539">
    <property type="term" value="F:4 iron, 4 sulfur cluster binding"/>
    <property type="evidence" value="ECO:0007669"/>
    <property type="project" value="UniProtKB-KW"/>
</dbReference>
<dbReference type="InterPro" id="IPR017900">
    <property type="entry name" value="4Fe4S_Fe_S_CS"/>
</dbReference>
<dbReference type="Proteomes" id="UP000006804">
    <property type="component" value="Chromosome"/>
</dbReference>
<dbReference type="STRING" id="688269.Theth_0101"/>
<feature type="domain" description="4Fe-4S" evidence="6">
    <location>
        <begin position="341"/>
        <end position="402"/>
    </location>
</feature>
<reference evidence="7 8" key="1">
    <citation type="submission" date="2010-11" db="EMBL/GenBank/DDBJ databases">
        <title>The complete genome of Thermotoga thermarum DSM 5069.</title>
        <authorList>
            <consortium name="US DOE Joint Genome Institute (JGI-PGF)"/>
            <person name="Lucas S."/>
            <person name="Copeland A."/>
            <person name="Lapidus A."/>
            <person name="Bruce D."/>
            <person name="Goodwin L."/>
            <person name="Pitluck S."/>
            <person name="Kyrpides N."/>
            <person name="Mavromatis K."/>
            <person name="Ivanova N."/>
            <person name="Zeytun A."/>
            <person name="Brettin T."/>
            <person name="Detter J.C."/>
            <person name="Tapia R."/>
            <person name="Han C."/>
            <person name="Land M."/>
            <person name="Hauser L."/>
            <person name="Markowitz V."/>
            <person name="Cheng J.-F."/>
            <person name="Hugenholtz P."/>
            <person name="Woyke T."/>
            <person name="Wu D."/>
            <person name="Spring S."/>
            <person name="Schroeder M."/>
            <person name="Brambilla E."/>
            <person name="Klenk H.-P."/>
            <person name="Eisen J.A."/>
        </authorList>
    </citation>
    <scope>NUCLEOTIDE SEQUENCE [LARGE SCALE GENOMIC DNA]</scope>
    <source>
        <strain evidence="7 8">DSM 5069</strain>
    </source>
</reference>
<evidence type="ECO:0000313" key="7">
    <source>
        <dbReference type="EMBL" id="AEH50207.1"/>
    </source>
</evidence>
<evidence type="ECO:0000259" key="5">
    <source>
        <dbReference type="PROSITE" id="PS51379"/>
    </source>
</evidence>
<dbReference type="RefSeq" id="WP_013931431.1">
    <property type="nucleotide sequence ID" value="NC_015707.1"/>
</dbReference>
<dbReference type="InterPro" id="IPR007202">
    <property type="entry name" value="4Fe-4S_dom"/>
</dbReference>
<dbReference type="OrthoDB" id="9798098at2"/>
<dbReference type="AlphaFoldDB" id="F7YUM2"/>
<dbReference type="KEGG" id="tta:Theth_0101"/>
<keyword evidence="2" id="KW-0479">Metal-binding</keyword>
<dbReference type="SUPFAM" id="SSF54862">
    <property type="entry name" value="4Fe-4S ferredoxins"/>
    <property type="match status" value="1"/>
</dbReference>
<evidence type="ECO:0000313" key="8">
    <source>
        <dbReference type="Proteomes" id="UP000006804"/>
    </source>
</evidence>
<dbReference type="GO" id="GO:0046872">
    <property type="term" value="F:metal ion binding"/>
    <property type="evidence" value="ECO:0007669"/>
    <property type="project" value="UniProtKB-KW"/>
</dbReference>
<keyword evidence="3" id="KW-0408">Iron</keyword>
<dbReference type="InterPro" id="IPR050340">
    <property type="entry name" value="Cytosolic_Fe-S_CAF"/>
</dbReference>
<dbReference type="PANTHER" id="PTHR11615">
    <property type="entry name" value="NITRATE, FORMATE, IRON DEHYDROGENASE"/>
    <property type="match status" value="1"/>
</dbReference>
<dbReference type="InterPro" id="IPR009016">
    <property type="entry name" value="Fe_hydrogenase"/>
</dbReference>
<dbReference type="Gene3D" id="3.40.950.10">
    <property type="entry name" value="Fe-only Hydrogenase (Larger Subunit), Chain L, domain 3"/>
    <property type="match status" value="1"/>
</dbReference>
<protein>
    <submittedName>
        <fullName evidence="7">Fe-S cluster domain protein</fullName>
    </submittedName>
</protein>
<evidence type="ECO:0000256" key="2">
    <source>
        <dbReference type="ARBA" id="ARBA00022723"/>
    </source>
</evidence>
<dbReference type="PROSITE" id="PS51656">
    <property type="entry name" value="4FE4S"/>
    <property type="match status" value="1"/>
</dbReference>
<dbReference type="eggNOG" id="COG1145">
    <property type="taxonomic scope" value="Bacteria"/>
</dbReference>
<dbReference type="SUPFAM" id="SSF53920">
    <property type="entry name" value="Fe-only hydrogenase"/>
    <property type="match status" value="1"/>
</dbReference>
<dbReference type="Pfam" id="PF02906">
    <property type="entry name" value="Fe_hyd_lg_C"/>
    <property type="match status" value="1"/>
</dbReference>
<dbReference type="Pfam" id="PF04060">
    <property type="entry name" value="FeS"/>
    <property type="match status" value="1"/>
</dbReference>
<dbReference type="Gene3D" id="3.30.70.20">
    <property type="match status" value="1"/>
</dbReference>
<accession>F7YUM2</accession>
<dbReference type="PROSITE" id="PS51379">
    <property type="entry name" value="4FE4S_FER_2"/>
    <property type="match status" value="1"/>
</dbReference>
<proteinExistence type="predicted"/>
<sequence length="545" mass="62128">MVDSQYIVSVDANCQYCYKCLRNCFVKSIKFENEKSKVLAEDCILCGDCIEICPQKAKTYRKDIEKLTSILNRPFMVSIAPSFYAHFDQPFKVISFLKSLGATYVGETAVGAEIVSMKYGEIFEKSSGPTISTACPVVVYYVERYQPEIIPYLANVVSPAAAHLEFMKSYFGKFPSVFIGPCIAKKKELEGVYDVVLTFEELDEYIKISKVNLSSFKDVLPDPPYAEKAAFYPITDGINFSTNRKFEDSISISGVRNVAEFLKNLDISTKIFVELSACDNSCINGPAIRKDLSVVQKKSRILKIRNELKSTRKRIIQIDSNLKLSREFKDRSKKTTYSEEAIKEVLISMGKTDPSKELNCSACGYNTCREKAVAVLEGKAEKEMCLPYLVEKVSSASNKLVEESPNIIFIHKDGKILYKNKMARKYFLNFSENQIMEFISEIERKRLDKINLELFGKHFTFYCKTFELPEESGNVIVLVDVTRENKQKEEISRIKNESIKRIEEVLEKQMLLAQEIASLLGESIAEAKSRFEQFKKIMEESDDNL</sequence>
<dbReference type="eggNOG" id="COG4624">
    <property type="taxonomic scope" value="Bacteria"/>
</dbReference>
<dbReference type="PROSITE" id="PS00198">
    <property type="entry name" value="4FE4S_FER_1"/>
    <property type="match status" value="1"/>
</dbReference>
<dbReference type="InterPro" id="IPR004108">
    <property type="entry name" value="Fe_hydrogenase_lsu_C"/>
</dbReference>
<dbReference type="Gene3D" id="1.10.15.40">
    <property type="entry name" value="Electron transport complex subunit B, putative Fe-S cluster"/>
    <property type="match status" value="1"/>
</dbReference>
<keyword evidence="8" id="KW-1185">Reference proteome</keyword>
<dbReference type="InterPro" id="IPR017896">
    <property type="entry name" value="4Fe4S_Fe-S-bd"/>
</dbReference>
<dbReference type="EMBL" id="CP002351">
    <property type="protein sequence ID" value="AEH50207.1"/>
    <property type="molecule type" value="Genomic_DNA"/>
</dbReference>
<dbReference type="PATRIC" id="fig|688269.3.peg.102"/>
<keyword evidence="4" id="KW-0411">Iron-sulfur</keyword>
<dbReference type="HOGENOM" id="CLU_027268_0_0_0"/>
<evidence type="ECO:0000256" key="3">
    <source>
        <dbReference type="ARBA" id="ARBA00023004"/>
    </source>
</evidence>
<organism evidence="7 8">
    <name type="scientific">Pseudothermotoga thermarum DSM 5069</name>
    <dbReference type="NCBI Taxonomy" id="688269"/>
    <lineage>
        <taxon>Bacteria</taxon>
        <taxon>Thermotogati</taxon>
        <taxon>Thermotogota</taxon>
        <taxon>Thermotogae</taxon>
        <taxon>Thermotogales</taxon>
        <taxon>Thermotogaceae</taxon>
        <taxon>Pseudothermotoga</taxon>
    </lineage>
</organism>
<gene>
    <name evidence="7" type="ORF">Theth_0101</name>
</gene>
<evidence type="ECO:0000256" key="4">
    <source>
        <dbReference type="ARBA" id="ARBA00023014"/>
    </source>
</evidence>